<comment type="caution">
    <text evidence="2">The sequence shown here is derived from an EMBL/GenBank/DDBJ whole genome shotgun (WGS) entry which is preliminary data.</text>
</comment>
<dbReference type="EMBL" id="JARKIF010000004">
    <property type="protein sequence ID" value="KAJ7641072.1"/>
    <property type="molecule type" value="Genomic_DNA"/>
</dbReference>
<name>A0AAD7FVW2_9AGAR</name>
<reference evidence="2" key="1">
    <citation type="submission" date="2023-03" db="EMBL/GenBank/DDBJ databases">
        <title>Massive genome expansion in bonnet fungi (Mycena s.s.) driven by repeated elements and novel gene families across ecological guilds.</title>
        <authorList>
            <consortium name="Lawrence Berkeley National Laboratory"/>
            <person name="Harder C.B."/>
            <person name="Miyauchi S."/>
            <person name="Viragh M."/>
            <person name="Kuo A."/>
            <person name="Thoen E."/>
            <person name="Andreopoulos B."/>
            <person name="Lu D."/>
            <person name="Skrede I."/>
            <person name="Drula E."/>
            <person name="Henrissat B."/>
            <person name="Morin E."/>
            <person name="Kohler A."/>
            <person name="Barry K."/>
            <person name="LaButti K."/>
            <person name="Morin E."/>
            <person name="Salamov A."/>
            <person name="Lipzen A."/>
            <person name="Mereny Z."/>
            <person name="Hegedus B."/>
            <person name="Baldrian P."/>
            <person name="Stursova M."/>
            <person name="Weitz H."/>
            <person name="Taylor A."/>
            <person name="Grigoriev I.V."/>
            <person name="Nagy L.G."/>
            <person name="Martin F."/>
            <person name="Kauserud H."/>
        </authorList>
    </citation>
    <scope>NUCLEOTIDE SEQUENCE</scope>
    <source>
        <strain evidence="2">9284</strain>
    </source>
</reference>
<feature type="compositionally biased region" description="Gly residues" evidence="1">
    <location>
        <begin position="107"/>
        <end position="119"/>
    </location>
</feature>
<organism evidence="2 3">
    <name type="scientific">Roridomyces roridus</name>
    <dbReference type="NCBI Taxonomy" id="1738132"/>
    <lineage>
        <taxon>Eukaryota</taxon>
        <taxon>Fungi</taxon>
        <taxon>Dikarya</taxon>
        <taxon>Basidiomycota</taxon>
        <taxon>Agaricomycotina</taxon>
        <taxon>Agaricomycetes</taxon>
        <taxon>Agaricomycetidae</taxon>
        <taxon>Agaricales</taxon>
        <taxon>Marasmiineae</taxon>
        <taxon>Mycenaceae</taxon>
        <taxon>Roridomyces</taxon>
    </lineage>
</organism>
<sequence length="130" mass="14237">MKMHLNSPSCTVKVGGRRHSINITMKHRPRPPVEPAQTDPAPEPEPVTDYPRPVAPTEAHVPPPHNNNNEEEAPRKDKKQDLANERKLLELAQRKAEMARPTRDAGARGGGGKGFGGAGRISQPMKPVHI</sequence>
<keyword evidence="3" id="KW-1185">Reference proteome</keyword>
<evidence type="ECO:0000313" key="2">
    <source>
        <dbReference type="EMBL" id="KAJ7641072.1"/>
    </source>
</evidence>
<gene>
    <name evidence="2" type="ORF">FB45DRAFT_352450</name>
</gene>
<dbReference type="Proteomes" id="UP001221142">
    <property type="component" value="Unassembled WGS sequence"/>
</dbReference>
<accession>A0AAD7FVW2</accession>
<evidence type="ECO:0000256" key="1">
    <source>
        <dbReference type="SAM" id="MobiDB-lite"/>
    </source>
</evidence>
<evidence type="ECO:0000313" key="3">
    <source>
        <dbReference type="Proteomes" id="UP001221142"/>
    </source>
</evidence>
<feature type="compositionally biased region" description="Basic residues" evidence="1">
    <location>
        <begin position="15"/>
        <end position="30"/>
    </location>
</feature>
<proteinExistence type="predicted"/>
<feature type="compositionally biased region" description="Basic and acidic residues" evidence="1">
    <location>
        <begin position="72"/>
        <end position="106"/>
    </location>
</feature>
<dbReference type="AlphaFoldDB" id="A0AAD7FVW2"/>
<feature type="compositionally biased region" description="Polar residues" evidence="1">
    <location>
        <begin position="1"/>
        <end position="10"/>
    </location>
</feature>
<feature type="region of interest" description="Disordered" evidence="1">
    <location>
        <begin position="1"/>
        <end position="130"/>
    </location>
</feature>
<protein>
    <submittedName>
        <fullName evidence="2">Uncharacterized protein</fullName>
    </submittedName>
</protein>